<feature type="non-terminal residue" evidence="1">
    <location>
        <position position="1"/>
    </location>
</feature>
<feature type="non-terminal residue" evidence="1">
    <location>
        <position position="27"/>
    </location>
</feature>
<evidence type="ECO:0000313" key="1">
    <source>
        <dbReference type="EMBL" id="SVD80387.1"/>
    </source>
</evidence>
<name>A0A382YAN8_9ZZZZ</name>
<reference evidence="1" key="1">
    <citation type="submission" date="2018-05" db="EMBL/GenBank/DDBJ databases">
        <authorList>
            <person name="Lanie J.A."/>
            <person name="Ng W.-L."/>
            <person name="Kazmierczak K.M."/>
            <person name="Andrzejewski T.M."/>
            <person name="Davidsen T.M."/>
            <person name="Wayne K.J."/>
            <person name="Tettelin H."/>
            <person name="Glass J.I."/>
            <person name="Rusch D."/>
            <person name="Podicherti R."/>
            <person name="Tsui H.-C.T."/>
            <person name="Winkler M.E."/>
        </authorList>
    </citation>
    <scope>NUCLEOTIDE SEQUENCE</scope>
</reference>
<dbReference type="AlphaFoldDB" id="A0A382YAN8"/>
<sequence>MVKRGMTQNSVRDVIILCATLLILEEV</sequence>
<proteinExistence type="predicted"/>
<dbReference type="EMBL" id="UINC01174324">
    <property type="protein sequence ID" value="SVD80387.1"/>
    <property type="molecule type" value="Genomic_DNA"/>
</dbReference>
<gene>
    <name evidence="1" type="ORF">METZ01_LOCUS433241</name>
</gene>
<organism evidence="1">
    <name type="scientific">marine metagenome</name>
    <dbReference type="NCBI Taxonomy" id="408172"/>
    <lineage>
        <taxon>unclassified sequences</taxon>
        <taxon>metagenomes</taxon>
        <taxon>ecological metagenomes</taxon>
    </lineage>
</organism>
<accession>A0A382YAN8</accession>
<protein>
    <submittedName>
        <fullName evidence="1">Uncharacterized protein</fullName>
    </submittedName>
</protein>